<evidence type="ECO:0000313" key="3">
    <source>
        <dbReference type="Proteomes" id="UP000192257"/>
    </source>
</evidence>
<keyword evidence="1" id="KW-1133">Transmembrane helix</keyword>
<keyword evidence="1" id="KW-0472">Membrane</keyword>
<feature type="non-terminal residue" evidence="2">
    <location>
        <position position="1"/>
    </location>
</feature>
<dbReference type="EMBL" id="NBCO01000052">
    <property type="protein sequence ID" value="ORC83997.1"/>
    <property type="molecule type" value="Genomic_DNA"/>
</dbReference>
<sequence>FANILGQVPRASEVNHGSPLAMGAAQSRRTAYALPSPREKPNIPHALCCGGAGGGVPTKQKYPWGKVFLWGEMFFLCLFSFSAFPMGFLFTLHMAVAERLYASP</sequence>
<keyword evidence="3" id="KW-1185">Reference proteome</keyword>
<accession>A0A1X0NH75</accession>
<comment type="caution">
    <text evidence="2">The sequence shown here is derived from an EMBL/GenBank/DDBJ whole genome shotgun (WGS) entry which is preliminary data.</text>
</comment>
<keyword evidence="1" id="KW-0812">Transmembrane</keyword>
<reference evidence="2 3" key="1">
    <citation type="submission" date="2017-03" db="EMBL/GenBank/DDBJ databases">
        <title>An alternative strategy for trypanosome survival in the mammalian bloodstream revealed through genome and transcriptome analysis of the ubiquitous bovine parasite Trypanosoma (Megatrypanum) theileri.</title>
        <authorList>
            <person name="Kelly S."/>
            <person name="Ivens A."/>
            <person name="Mott A."/>
            <person name="O'Neill E."/>
            <person name="Emms D."/>
            <person name="Macleod O."/>
            <person name="Voorheis P."/>
            <person name="Matthews J."/>
            <person name="Matthews K."/>
            <person name="Carrington M."/>
        </authorList>
    </citation>
    <scope>NUCLEOTIDE SEQUENCE [LARGE SCALE GENOMIC DNA]</scope>
    <source>
        <strain evidence="2">Edinburgh</strain>
    </source>
</reference>
<evidence type="ECO:0000256" key="1">
    <source>
        <dbReference type="SAM" id="Phobius"/>
    </source>
</evidence>
<dbReference type="RefSeq" id="XP_028878063.1">
    <property type="nucleotide sequence ID" value="XM_029030683.1"/>
</dbReference>
<gene>
    <name evidence="2" type="ORF">TM35_000521410</name>
</gene>
<protein>
    <submittedName>
        <fullName evidence="2">Uncharacterized protein</fullName>
    </submittedName>
</protein>
<dbReference type="Proteomes" id="UP000192257">
    <property type="component" value="Unassembled WGS sequence"/>
</dbReference>
<organism evidence="2 3">
    <name type="scientific">Trypanosoma theileri</name>
    <dbReference type="NCBI Taxonomy" id="67003"/>
    <lineage>
        <taxon>Eukaryota</taxon>
        <taxon>Discoba</taxon>
        <taxon>Euglenozoa</taxon>
        <taxon>Kinetoplastea</taxon>
        <taxon>Metakinetoplastina</taxon>
        <taxon>Trypanosomatida</taxon>
        <taxon>Trypanosomatidae</taxon>
        <taxon>Trypanosoma</taxon>
    </lineage>
</organism>
<dbReference type="VEuPathDB" id="TriTrypDB:TM35_000521410"/>
<name>A0A1X0NH75_9TRYP</name>
<feature type="transmembrane region" description="Helical" evidence="1">
    <location>
        <begin position="73"/>
        <end position="96"/>
    </location>
</feature>
<dbReference type="AlphaFoldDB" id="A0A1X0NH75"/>
<dbReference type="GeneID" id="39990463"/>
<evidence type="ECO:0000313" key="2">
    <source>
        <dbReference type="EMBL" id="ORC83997.1"/>
    </source>
</evidence>
<proteinExistence type="predicted"/>